<keyword evidence="5" id="KW-0378">Hydrolase</keyword>
<evidence type="ECO:0000256" key="4">
    <source>
        <dbReference type="ARBA" id="ARBA00022692"/>
    </source>
</evidence>
<evidence type="ECO:0000313" key="9">
    <source>
        <dbReference type="EMBL" id="MEQ4484303.1"/>
    </source>
</evidence>
<evidence type="ECO:0000256" key="7">
    <source>
        <dbReference type="ARBA" id="ARBA00023136"/>
    </source>
</evidence>
<protein>
    <submittedName>
        <fullName evidence="9">Accessory gene regulator B family protein</fullName>
    </submittedName>
</protein>
<gene>
    <name evidence="9" type="ORF">QJS35_18045</name>
</gene>
<reference evidence="9 10" key="1">
    <citation type="journal article" date="2023" name="Genome Announc.">
        <title>Pan-Genome Analyses of the Genus Cohnella and Proposal of the Novel Species Cohnella silvisoli sp. nov., Isolated from Forest Soil.</title>
        <authorList>
            <person name="Wang C."/>
            <person name="Mao L."/>
            <person name="Bao G."/>
            <person name="Zhu H."/>
        </authorList>
    </citation>
    <scope>NUCLEOTIDE SEQUENCE [LARGE SCALE GENOMIC DNA]</scope>
    <source>
        <strain evidence="9 10">NL03-T5-1</strain>
    </source>
</reference>
<keyword evidence="2" id="KW-0673">Quorum sensing</keyword>
<accession>A0ABV1KW09</accession>
<sequence>MIENISERISGYVYRHNDRQHVSREVMKFALIGIILNTVTVILSLCIGLLDGKFSETCIALAAMAALRFLAGGHHLRSPILCIVVSTAAVTAVPFITISQPFIYGFTVVSVLLIWKYAPVDFKNKTRISEKSLGIMKYSGMLLVSSNLLIHSNILAVSWLIVALTLISLKGGDTHE</sequence>
<evidence type="ECO:0000256" key="1">
    <source>
        <dbReference type="ARBA" id="ARBA00022475"/>
    </source>
</evidence>
<keyword evidence="6 8" id="KW-1133">Transmembrane helix</keyword>
<organism evidence="9 10">
    <name type="scientific">Cohnella silvisoli</name>
    <dbReference type="NCBI Taxonomy" id="2873699"/>
    <lineage>
        <taxon>Bacteria</taxon>
        <taxon>Bacillati</taxon>
        <taxon>Bacillota</taxon>
        <taxon>Bacilli</taxon>
        <taxon>Bacillales</taxon>
        <taxon>Paenibacillaceae</taxon>
        <taxon>Cohnella</taxon>
    </lineage>
</organism>
<evidence type="ECO:0000256" key="2">
    <source>
        <dbReference type="ARBA" id="ARBA00022654"/>
    </source>
</evidence>
<dbReference type="RefSeq" id="WP_232186682.1">
    <property type="nucleotide sequence ID" value="NZ_JAIOAP010000009.1"/>
</dbReference>
<feature type="transmembrane region" description="Helical" evidence="8">
    <location>
        <begin position="141"/>
        <end position="167"/>
    </location>
</feature>
<keyword evidence="3" id="KW-0645">Protease</keyword>
<keyword evidence="1" id="KW-1003">Cell membrane</keyword>
<dbReference type="Proteomes" id="UP001493487">
    <property type="component" value="Unassembled WGS sequence"/>
</dbReference>
<evidence type="ECO:0000256" key="6">
    <source>
        <dbReference type="ARBA" id="ARBA00022989"/>
    </source>
</evidence>
<dbReference type="EMBL" id="JASKHM010000010">
    <property type="protein sequence ID" value="MEQ4484303.1"/>
    <property type="molecule type" value="Genomic_DNA"/>
</dbReference>
<keyword evidence="10" id="KW-1185">Reference proteome</keyword>
<name>A0ABV1KW09_9BACL</name>
<keyword evidence="4 8" id="KW-0812">Transmembrane</keyword>
<comment type="caution">
    <text evidence="9">The sequence shown here is derived from an EMBL/GenBank/DDBJ whole genome shotgun (WGS) entry which is preliminary data.</text>
</comment>
<dbReference type="SMART" id="SM00793">
    <property type="entry name" value="AgrB"/>
    <property type="match status" value="1"/>
</dbReference>
<evidence type="ECO:0000256" key="5">
    <source>
        <dbReference type="ARBA" id="ARBA00022801"/>
    </source>
</evidence>
<keyword evidence="7 8" id="KW-0472">Membrane</keyword>
<evidence type="ECO:0000313" key="10">
    <source>
        <dbReference type="Proteomes" id="UP001493487"/>
    </source>
</evidence>
<feature type="transmembrane region" description="Helical" evidence="8">
    <location>
        <begin position="29"/>
        <end position="48"/>
    </location>
</feature>
<dbReference type="InterPro" id="IPR006741">
    <property type="entry name" value="AgrB"/>
</dbReference>
<evidence type="ECO:0000256" key="3">
    <source>
        <dbReference type="ARBA" id="ARBA00022670"/>
    </source>
</evidence>
<feature type="transmembrane region" description="Helical" evidence="8">
    <location>
        <begin position="102"/>
        <end position="120"/>
    </location>
</feature>
<dbReference type="Pfam" id="PF04647">
    <property type="entry name" value="AgrB"/>
    <property type="match status" value="1"/>
</dbReference>
<proteinExistence type="predicted"/>
<evidence type="ECO:0000256" key="8">
    <source>
        <dbReference type="SAM" id="Phobius"/>
    </source>
</evidence>